<keyword evidence="6" id="KW-0282">Flagellum</keyword>
<keyword evidence="6" id="KW-0969">Cilium</keyword>
<dbReference type="Pfam" id="PF02049">
    <property type="entry name" value="FliE"/>
    <property type="match status" value="1"/>
</dbReference>
<dbReference type="HAMAP" id="MF_00724">
    <property type="entry name" value="FliE"/>
    <property type="match status" value="1"/>
</dbReference>
<evidence type="ECO:0000256" key="4">
    <source>
        <dbReference type="HAMAP-Rule" id="MF_00724"/>
    </source>
</evidence>
<accession>A0ABS5PUX0</accession>
<reference evidence="6 7" key="1">
    <citation type="submission" date="2021-05" db="EMBL/GenBank/DDBJ databases">
        <title>Fusibacter ferrireducens sp. nov., an anaerobic, sulfur- and Fe-reducing bacterium isolated from the mangrove sediment.</title>
        <authorList>
            <person name="Qiu D."/>
        </authorList>
    </citation>
    <scope>NUCLEOTIDE SEQUENCE [LARGE SCALE GENOMIC DNA]</scope>
    <source>
        <strain evidence="6 7">DSM 12116</strain>
    </source>
</reference>
<dbReference type="Proteomes" id="UP000746471">
    <property type="component" value="Unassembled WGS sequence"/>
</dbReference>
<evidence type="ECO:0000256" key="1">
    <source>
        <dbReference type="ARBA" id="ARBA00004117"/>
    </source>
</evidence>
<evidence type="ECO:0000313" key="6">
    <source>
        <dbReference type="EMBL" id="MBS7528391.1"/>
    </source>
</evidence>
<dbReference type="InterPro" id="IPR001624">
    <property type="entry name" value="FliE"/>
</dbReference>
<dbReference type="PRINTS" id="PR01006">
    <property type="entry name" value="FLGHOOKFLIE"/>
</dbReference>
<dbReference type="PANTHER" id="PTHR34653:SF1">
    <property type="entry name" value="FLAGELLAR HOOK-BASAL BODY COMPLEX PROTEIN FLIE"/>
    <property type="match status" value="1"/>
</dbReference>
<proteinExistence type="inferred from homology"/>
<dbReference type="NCBIfam" id="TIGR00205">
    <property type="entry name" value="fliE"/>
    <property type="match status" value="1"/>
</dbReference>
<evidence type="ECO:0000256" key="5">
    <source>
        <dbReference type="NCBIfam" id="TIGR00205"/>
    </source>
</evidence>
<name>A0ABS5PUX0_9FIRM</name>
<dbReference type="EMBL" id="JAHBCL010000039">
    <property type="protein sequence ID" value="MBS7528391.1"/>
    <property type="molecule type" value="Genomic_DNA"/>
</dbReference>
<keyword evidence="7" id="KW-1185">Reference proteome</keyword>
<evidence type="ECO:0000256" key="2">
    <source>
        <dbReference type="ARBA" id="ARBA00009272"/>
    </source>
</evidence>
<comment type="caution">
    <text evidence="6">The sequence shown here is derived from an EMBL/GenBank/DDBJ whole genome shotgun (WGS) entry which is preliminary data.</text>
</comment>
<organism evidence="6 7">
    <name type="scientific">Fusibacter paucivorans</name>
    <dbReference type="NCBI Taxonomy" id="76009"/>
    <lineage>
        <taxon>Bacteria</taxon>
        <taxon>Bacillati</taxon>
        <taxon>Bacillota</taxon>
        <taxon>Clostridia</taxon>
        <taxon>Eubacteriales</taxon>
        <taxon>Eubacteriales Family XII. Incertae Sedis</taxon>
        <taxon>Fusibacter</taxon>
    </lineage>
</organism>
<dbReference type="PANTHER" id="PTHR34653">
    <property type="match status" value="1"/>
</dbReference>
<comment type="similarity">
    <text evidence="2 4">Belongs to the FliE family.</text>
</comment>
<comment type="subcellular location">
    <subcellularLocation>
        <location evidence="1 4">Bacterial flagellum basal body</location>
    </subcellularLocation>
</comment>
<keyword evidence="3 4" id="KW-0975">Bacterial flagellum</keyword>
<protein>
    <recommendedName>
        <fullName evidence="4 5">Flagellar hook-basal body complex protein FliE</fullName>
    </recommendedName>
</protein>
<gene>
    <name evidence="4 6" type="primary">fliE</name>
    <name evidence="6" type="ORF">KHM83_17020</name>
</gene>
<sequence length="100" mass="10980">MKIEQLANSIINPNKKLASLNETLEADAPKFAEVLASSLQKVSDDQLYAEQMDQMLAVGEVENIHDVTIAAMKADMSISVAVDVTNKVLSAYNEIMRLQL</sequence>
<evidence type="ECO:0000256" key="3">
    <source>
        <dbReference type="ARBA" id="ARBA00023143"/>
    </source>
</evidence>
<keyword evidence="6" id="KW-0966">Cell projection</keyword>
<evidence type="ECO:0000313" key="7">
    <source>
        <dbReference type="Proteomes" id="UP000746471"/>
    </source>
</evidence>
<dbReference type="RefSeq" id="WP_213238250.1">
    <property type="nucleotide sequence ID" value="NZ_JAHBCL010000039.1"/>
</dbReference>